<dbReference type="SUPFAM" id="SSF47336">
    <property type="entry name" value="ACP-like"/>
    <property type="match status" value="3"/>
</dbReference>
<gene>
    <name evidence="8" type="ORF">OESDEN_01939</name>
</gene>
<dbReference type="InterPro" id="IPR045851">
    <property type="entry name" value="AMP-bd_C_sf"/>
</dbReference>
<dbReference type="Gene3D" id="3.30.559.30">
    <property type="entry name" value="Nonribosomal peptide synthetase, condensation domain"/>
    <property type="match status" value="3"/>
</dbReference>
<dbReference type="Pfam" id="PF00668">
    <property type="entry name" value="Condensation"/>
    <property type="match status" value="3"/>
</dbReference>
<proteinExistence type="predicted"/>
<dbReference type="InterPro" id="IPR029058">
    <property type="entry name" value="AB_hydrolase_fold"/>
</dbReference>
<dbReference type="EC" id="2.3.1.85" evidence="1"/>
<dbReference type="GO" id="GO:0005737">
    <property type="term" value="C:cytoplasm"/>
    <property type="evidence" value="ECO:0007669"/>
    <property type="project" value="TreeGrafter"/>
</dbReference>
<dbReference type="InterPro" id="IPR023213">
    <property type="entry name" value="CAT-like_dom_sf"/>
</dbReference>
<feature type="domain" description="Carrier" evidence="7">
    <location>
        <begin position="1917"/>
        <end position="1992"/>
    </location>
</feature>
<dbReference type="SUPFAM" id="SSF52777">
    <property type="entry name" value="CoA-dependent acyltransferases"/>
    <property type="match status" value="6"/>
</dbReference>
<evidence type="ECO:0000256" key="4">
    <source>
        <dbReference type="ARBA" id="ARBA00022553"/>
    </source>
</evidence>
<dbReference type="PROSITE" id="PS50075">
    <property type="entry name" value="CARRIER"/>
    <property type="match status" value="3"/>
</dbReference>
<organism evidence="8 9">
    <name type="scientific">Oesophagostomum dentatum</name>
    <name type="common">Nodular worm</name>
    <dbReference type="NCBI Taxonomy" id="61180"/>
    <lineage>
        <taxon>Eukaryota</taxon>
        <taxon>Metazoa</taxon>
        <taxon>Ecdysozoa</taxon>
        <taxon>Nematoda</taxon>
        <taxon>Chromadorea</taxon>
        <taxon>Rhabditida</taxon>
        <taxon>Rhabditina</taxon>
        <taxon>Rhabditomorpha</taxon>
        <taxon>Strongyloidea</taxon>
        <taxon>Strongylidae</taxon>
        <taxon>Oesophagostomum</taxon>
    </lineage>
</organism>
<dbReference type="Gene3D" id="3.40.50.1820">
    <property type="entry name" value="alpha/beta hydrolase"/>
    <property type="match status" value="2"/>
</dbReference>
<dbReference type="Pfam" id="PF13193">
    <property type="entry name" value="AMP-binding_C"/>
    <property type="match status" value="2"/>
</dbReference>
<sequence length="2822" mass="318770">MLVVQDLSRKGLHINLKSFFSLRTAEKVAQTIQQQSDRTEVVEMTTKTPRIANYTTLLSAQQKRMWFLAKLHPNRDSYVIRLTVEMKGRLEMARFVSAFHSVIMVNTASRSFIGYDDSEAVLIRQSGTECFHELLNVDVEDPQIEGHSLIAAALRENANGHALELRIHHIISDGRSLAVFGEELAAAYNGKRLGTKRNYSDNPESPESLQFWREYLADFEPCSMPQNAEVGAIDGEAGYIDVDLSFLEKLCIDNFCSTYHCTLYHVLIMAYIQTMRMTYDIDDIIVGTTVANRTPNNMDVVGLFVNTIPLRFNKEFPEIAEQLSYTKEQVLSATEHQSTPLAEIIKEVVNDRDTTKTPLFQHVVTYESASLYELPEMEGLSTKCSTPRTFFAQFVQSWIFHPGETLLLSIQYDKGHCSAREVAALASLFKRTLKGYLTHQKFYTVCEHTRGLFHNEIYMDTPRNKTLGLIFAKQSLLTHSLNCLESKQHQNYGEVYGMALDVGRRIQSHAVISYGTTLVQDDIICIVFNESLENHIIIEAVHLLGCAYLCISPETPSERMRFITEDCLPKVVVTNQNLCSLSVPVLDVSKLIKSDTQRKSKPSLLLRGSSDSLAYIIYTSGTTGTPKGVCVNHQSAINMLEHATRKYAFRPKARVLQFTKSSFDASISNTFGALLNGGVLCIRDEEADVVQDLQSHQPIAVLHMTPIVMSMFDEDDLARLGDVERWSFGGETISAHTLKFMLERGNRLTQLYGPTEVTCYQTLLEMKAGHAPSCLGTPISKLVYGFCSFRGPLLQRNRKGQFFCSGENLARGYIGRSTNNFISNPFRSRKDCVLGRNPTIYLTGDRLFYDETGYLHFLGREDDQVKVKGHRIQLSEIESLVMKQTGAENCVCVIQKDKAAAKHIVMYYTGSREEKKYLEDTLSRRLPKYMIPSAVIRLEQLPMTRNGKIDRRELSRRRDITAHEDLAVEPQSHMEEAVLKCFSHVLKRGDVDVNSDFFLFGGHSLLAVRVADELEKSAKVPVSVLDIFTFSNVRDLAKHLAAKTDLRDDGFHENPPLEDRPTPLQVTLLRSFRNKQTKSLYDIPLKVVLRKAVDPYTIERVMNNLVMVCPSLRTRFARSGRTFALEVLSGTECYQSVLQAEIGFADPFEQPPFVFSFKSNHLSIMLNHIITDGHSMRLIAQSMQELLKGMHVKTDDGMLLHSWLLKQWENRETENREFWRKTLRNLVYNQLPTVRARVVDSFSSRAAVFEFRSPKMWSEVGRWTRMYKCTPFVVLLTLFSRLFQSLSYNPLQPVPVGFPVNLRNQDMHSSVGYGISTVVVAQDTNTTFADALRGVMTKVAEAMSHALFPYDEMVDLTPSKKLFGIMLVLDTYSVYESDIFKVELTPPSTTKFELSIFATPAEDVIKVEYNAELYDEVFLSRVAASFNELISDWDHVPSTSKCRSFESGGCLYDTCDIEKVLRPLKISNISVVVTGSGDLRLFCSNENGEKESVRNLLQSLPPPLRPKEITVEPEDKFEYPLSKQQMQMYFLSLQNADAHVLPFLKKFPKKVQTKHLHQALLCAIQRHEMLRATIFERHGDPKQTLLSMTEAYVPLVVESSTNLRSNIDERLNCTLVLHHRPLLEAVLFETSESFVALLKLHHIISDAWSTGILEREIEEFVATAERGDVPAVYRQNFTYMQYCKTNEAEASSDEKYIDELLSAQKIDVSQFKEKIAVWRFDVSQETAHFWSKQQGISLFVGMLRLLSESIMEQFELSNVNIGCPHANRSTKTKSIFGYFLNNVVFHIEGCKFGVDPFTDLQRHVSDVLKKNPPYTDLVAHVRRKGAVDSLFQVYFNCRYDLEYDIDDDDELLSLLPIRTEFPLEVDLDKRLDNYRLTFRIQDSISPKTGKELVDRFHRKMLGEPVERSKIIIDREMIHTTAELLTVLRVARDVLGMNSLTADDNFFTAGGNSLQAIEFAEKLEEELDTNVDMSCIYETTSFGELANRLEASRPTTIFGLQNANPCASKTHLNSNDTPSRSLQVACESYKQQRIASKQCEVPLSSLSCLITKFFLYHKSNVAFLEPSDTSADYGNVMSSLHSQAFMIRNKFAQINGVTVSADTVIPVIGRRSVPTISTCLSVIVAGAAYLPIDLGIPTARIKALLRESRASCYIGPAIREVSMPNLHFQAETKGGRQSRSINECCDLAYLIHTSGTTGTPKGTCIKHEAVTNMMLAATQDFRMHSDDVVYQFTNFVYDNSVLEIFMALSNGARLVVDTKLFSPSRFTALIEEFSITHCLLFPGVVASFRDESLKRLLLLRYWIVGAEKLPQTLFDRAIEYGICIIQNYGPTETTAYALTKHMRRLDNSRNLGRPISNAEVIVEENGALLIRGAGTMRGYLNKDASAAFRTVGGERFYESGDYVHLLSNNDIVFVGRKDNQVKIRGHRVELGEIESTISELLCVRQCKVLWEENARSLLAFCTLQSGTSLTPSEVLRHCSGHLPKHAVPDKVIFLEEFPLTANSKIDVDQLRSKLGKCDEKSALVNIAEAVLGHSIDAGLSLFENGGTTWHGISTASTYLQKYGETLSVAALLLFPLTDEISSKIHTSKRNGMVNGHVESSKISDRLRKVWLKVLKHDDFDVNDSFFLVGGHSLLLLKLRYELNKEFHTEIALQELLGALKFDAMSEMLLTKETPLKVVTVVNDPPAPRKVLVFIHPLYGGTVPYVNLIQSILKYGKYRILCVQHPNSYGYNTGQSRFFESIHSLGRSYAQEIDENVTGHKEVVLVGASFGGTMALEISKHLNVQCDVIAIDSGTDYSIRKYTVQEHIKVRFQFGYSLQTNKKG</sequence>
<dbReference type="InterPro" id="IPR020845">
    <property type="entry name" value="AMP-binding_CS"/>
</dbReference>
<dbReference type="PROSITE" id="PS00455">
    <property type="entry name" value="AMP_BINDING"/>
    <property type="match status" value="2"/>
</dbReference>
<dbReference type="InterPro" id="IPR001242">
    <property type="entry name" value="Condensation_dom"/>
</dbReference>
<dbReference type="Gene3D" id="3.30.300.30">
    <property type="match status" value="2"/>
</dbReference>
<dbReference type="GO" id="GO:0043041">
    <property type="term" value="P:amino acid activation for nonribosomal peptide biosynthetic process"/>
    <property type="evidence" value="ECO:0007669"/>
    <property type="project" value="TreeGrafter"/>
</dbReference>
<dbReference type="GO" id="GO:0016874">
    <property type="term" value="F:ligase activity"/>
    <property type="evidence" value="ECO:0007669"/>
    <property type="project" value="UniProtKB-KW"/>
</dbReference>
<dbReference type="PROSITE" id="PS00012">
    <property type="entry name" value="PHOSPHOPANTETHEINE"/>
    <property type="match status" value="1"/>
</dbReference>
<dbReference type="GO" id="GO:0044550">
    <property type="term" value="P:secondary metabolite biosynthetic process"/>
    <property type="evidence" value="ECO:0007669"/>
    <property type="project" value="TreeGrafter"/>
</dbReference>
<name>A0A0B1TKL1_OESDE</name>
<evidence type="ECO:0000256" key="6">
    <source>
        <dbReference type="ARBA" id="ARBA00044883"/>
    </source>
</evidence>
<dbReference type="InterPro" id="IPR000873">
    <property type="entry name" value="AMP-dep_synth/lig_dom"/>
</dbReference>
<dbReference type="EMBL" id="KN549359">
    <property type="protein sequence ID" value="KHJ98078.1"/>
    <property type="molecule type" value="Genomic_DNA"/>
</dbReference>
<dbReference type="InterPro" id="IPR006162">
    <property type="entry name" value="Ppantetheine_attach_site"/>
</dbReference>
<dbReference type="InterPro" id="IPR009081">
    <property type="entry name" value="PP-bd_ACP"/>
</dbReference>
<feature type="domain" description="Carrier" evidence="7">
    <location>
        <begin position="2596"/>
        <end position="2671"/>
    </location>
</feature>
<dbReference type="InterPro" id="IPR036736">
    <property type="entry name" value="ACP-like_sf"/>
</dbReference>
<dbReference type="SUPFAM" id="SSF53474">
    <property type="entry name" value="alpha/beta-Hydrolases"/>
    <property type="match status" value="1"/>
</dbReference>
<keyword evidence="5" id="KW-0436">Ligase</keyword>
<keyword evidence="3" id="KW-0596">Phosphopantetheine</keyword>
<dbReference type="Pfam" id="PF00550">
    <property type="entry name" value="PP-binding"/>
    <property type="match status" value="3"/>
</dbReference>
<dbReference type="InterPro" id="IPR042099">
    <property type="entry name" value="ANL_N_sf"/>
</dbReference>
<evidence type="ECO:0000256" key="2">
    <source>
        <dbReference type="ARBA" id="ARBA00018769"/>
    </source>
</evidence>
<evidence type="ECO:0000313" key="9">
    <source>
        <dbReference type="Proteomes" id="UP000053660"/>
    </source>
</evidence>
<dbReference type="SUPFAM" id="SSF56801">
    <property type="entry name" value="Acetyl-CoA synthetase-like"/>
    <property type="match status" value="2"/>
</dbReference>
<dbReference type="Gene3D" id="1.10.1200.10">
    <property type="entry name" value="ACP-like"/>
    <property type="match status" value="2"/>
</dbReference>
<protein>
    <recommendedName>
        <fullName evidence="2">Fatty acid synthase</fullName>
        <ecNumber evidence="1">2.3.1.85</ecNumber>
    </recommendedName>
</protein>
<dbReference type="GO" id="GO:0004312">
    <property type="term" value="F:fatty acid synthase activity"/>
    <property type="evidence" value="ECO:0007669"/>
    <property type="project" value="UniProtKB-EC"/>
</dbReference>
<dbReference type="Proteomes" id="UP000053660">
    <property type="component" value="Unassembled WGS sequence"/>
</dbReference>
<accession>A0A0B1TKL1</accession>
<evidence type="ECO:0000256" key="1">
    <source>
        <dbReference type="ARBA" id="ARBA00012873"/>
    </source>
</evidence>
<dbReference type="Gene3D" id="3.30.559.10">
    <property type="entry name" value="Chloramphenicol acetyltransferase-like domain"/>
    <property type="match status" value="3"/>
</dbReference>
<dbReference type="InterPro" id="IPR020806">
    <property type="entry name" value="PKS_PP-bd"/>
</dbReference>
<evidence type="ECO:0000256" key="3">
    <source>
        <dbReference type="ARBA" id="ARBA00022450"/>
    </source>
</evidence>
<evidence type="ECO:0000256" key="5">
    <source>
        <dbReference type="ARBA" id="ARBA00022598"/>
    </source>
</evidence>
<dbReference type="InterPro" id="IPR025110">
    <property type="entry name" value="AMP-bd_C"/>
</dbReference>
<feature type="domain" description="Carrier" evidence="7">
    <location>
        <begin position="969"/>
        <end position="1044"/>
    </location>
</feature>
<evidence type="ECO:0000313" key="8">
    <source>
        <dbReference type="EMBL" id="KHJ98078.1"/>
    </source>
</evidence>
<keyword evidence="4" id="KW-0597">Phosphoprotein</keyword>
<dbReference type="PANTHER" id="PTHR45527:SF1">
    <property type="entry name" value="FATTY ACID SYNTHASE"/>
    <property type="match status" value="1"/>
</dbReference>
<dbReference type="PANTHER" id="PTHR45527">
    <property type="entry name" value="NONRIBOSOMAL PEPTIDE SYNTHETASE"/>
    <property type="match status" value="1"/>
</dbReference>
<dbReference type="Gene3D" id="3.40.50.12780">
    <property type="entry name" value="N-terminal domain of ligase-like"/>
    <property type="match status" value="2"/>
</dbReference>
<reference evidence="8 9" key="1">
    <citation type="submission" date="2014-03" db="EMBL/GenBank/DDBJ databases">
        <title>Draft genome of the hookworm Oesophagostomum dentatum.</title>
        <authorList>
            <person name="Mitreva M."/>
        </authorList>
    </citation>
    <scope>NUCLEOTIDE SEQUENCE [LARGE SCALE GENOMIC DNA]</scope>
    <source>
        <strain evidence="8 9">OD-Hann</strain>
    </source>
</reference>
<dbReference type="SMART" id="SM00823">
    <property type="entry name" value="PKS_PP"/>
    <property type="match status" value="3"/>
</dbReference>
<evidence type="ECO:0000259" key="7">
    <source>
        <dbReference type="PROSITE" id="PS50075"/>
    </source>
</evidence>
<dbReference type="OrthoDB" id="416786at2759"/>
<comment type="catalytic activity">
    <reaction evidence="6">
        <text>acetyl-CoA + n malonyl-CoA + 2n NADPH + 2n H(+) = a long-chain fatty acid + (n+1) CoA + n CO2 + 2n NADP(+).</text>
        <dbReference type="EC" id="2.3.1.85"/>
    </reaction>
</comment>
<dbReference type="GO" id="GO:0031177">
    <property type="term" value="F:phosphopantetheine binding"/>
    <property type="evidence" value="ECO:0007669"/>
    <property type="project" value="InterPro"/>
</dbReference>
<keyword evidence="9" id="KW-1185">Reference proteome</keyword>
<dbReference type="Pfam" id="PF00501">
    <property type="entry name" value="AMP-binding"/>
    <property type="match status" value="2"/>
</dbReference>